<feature type="transmembrane region" description="Helical" evidence="1">
    <location>
        <begin position="35"/>
        <end position="53"/>
    </location>
</feature>
<keyword evidence="3" id="KW-1185">Reference proteome</keyword>
<accession>A0A2U9ILV7</accession>
<dbReference type="EMBL" id="CP029288">
    <property type="protein sequence ID" value="AWR97002.1"/>
    <property type="molecule type" value="Genomic_DNA"/>
</dbReference>
<dbReference type="OrthoDB" id="34774at2157"/>
<dbReference type="Proteomes" id="UP000248410">
    <property type="component" value="Chromosome"/>
</dbReference>
<name>A0A2U9ILV7_9CREN</name>
<dbReference type="RefSeq" id="WP_110379892.1">
    <property type="nucleotide sequence ID" value="NZ_CP029288.2"/>
</dbReference>
<evidence type="ECO:0000256" key="1">
    <source>
        <dbReference type="SAM" id="Phobius"/>
    </source>
</evidence>
<proteinExistence type="predicted"/>
<dbReference type="GeneID" id="36837329"/>
<feature type="transmembrane region" description="Helical" evidence="1">
    <location>
        <begin position="96"/>
        <end position="116"/>
    </location>
</feature>
<reference evidence="2 3" key="1">
    <citation type="submission" date="2018-05" db="EMBL/GenBank/DDBJ databases">
        <title>Complete Genome Sequences of Extremely Thermoacidophilic, Metal-Mobilizing Type-Strain Members of the Archaeal Family Sulfolobaceae: Acidianus brierleyi DSM-1651T, Acidianus sulfidivorans DSM-18786T, Metallosphaera hakonensis DSM-7519T, and Metallosphaera prunae DSM-10039T.</title>
        <authorList>
            <person name="Counts J.A."/>
            <person name="Kelly R.M."/>
        </authorList>
    </citation>
    <scope>NUCLEOTIDE SEQUENCE [LARGE SCALE GENOMIC DNA]</scope>
    <source>
        <strain evidence="2 3">JP7</strain>
    </source>
</reference>
<protein>
    <recommendedName>
        <fullName evidence="4">DUF1453 domain-containing protein</fullName>
    </recommendedName>
</protein>
<keyword evidence="1" id="KW-1133">Transmembrane helix</keyword>
<dbReference type="InterPro" id="IPR058247">
    <property type="entry name" value="DUF1453"/>
</dbReference>
<dbReference type="KEGG" id="asul:DFR86_05130"/>
<feature type="transmembrane region" description="Helical" evidence="1">
    <location>
        <begin position="128"/>
        <end position="145"/>
    </location>
</feature>
<gene>
    <name evidence="2" type="ORF">DFR86_05130</name>
</gene>
<dbReference type="Pfam" id="PF07301">
    <property type="entry name" value="DUF1453"/>
    <property type="match status" value="1"/>
</dbReference>
<keyword evidence="1" id="KW-0472">Membrane</keyword>
<feature type="transmembrane region" description="Helical" evidence="1">
    <location>
        <begin position="59"/>
        <end position="75"/>
    </location>
</feature>
<dbReference type="AlphaFoldDB" id="A0A2U9ILV7"/>
<feature type="transmembrane region" description="Helical" evidence="1">
    <location>
        <begin position="12"/>
        <end position="28"/>
    </location>
</feature>
<evidence type="ECO:0008006" key="4">
    <source>
        <dbReference type="Google" id="ProtNLM"/>
    </source>
</evidence>
<evidence type="ECO:0000313" key="3">
    <source>
        <dbReference type="Proteomes" id="UP000248410"/>
    </source>
</evidence>
<keyword evidence="1" id="KW-0812">Transmembrane</keyword>
<organism evidence="2 3">
    <name type="scientific">Acidianus sulfidivorans JP7</name>
    <dbReference type="NCBI Taxonomy" id="619593"/>
    <lineage>
        <taxon>Archaea</taxon>
        <taxon>Thermoproteota</taxon>
        <taxon>Thermoprotei</taxon>
        <taxon>Sulfolobales</taxon>
        <taxon>Sulfolobaceae</taxon>
        <taxon>Acidianus</taxon>
    </lineage>
</organism>
<evidence type="ECO:0000313" key="2">
    <source>
        <dbReference type="EMBL" id="AWR97002.1"/>
    </source>
</evidence>
<sequence>MIETNFSSTVEYYFIIALIIFLSSLRSVKGRKYKPTRVFIRPILYLLLGILVIVGDPVILPLLIVAIILGIYLGMRFGLGTKFFIKGGILYYKRPIILYIIWLSLFVLRLFIGIAFPYNVEGIKITDILLMISAGILLGESYRIIKIANSIKRDY</sequence>